<dbReference type="GO" id="GO:0071897">
    <property type="term" value="P:DNA biosynthetic process"/>
    <property type="evidence" value="ECO:0007669"/>
    <property type="project" value="UniProtKB-ARBA"/>
</dbReference>
<dbReference type="Gene3D" id="3.60.10.10">
    <property type="entry name" value="Endonuclease/exonuclease/phosphatase"/>
    <property type="match status" value="1"/>
</dbReference>
<organism evidence="2 3">
    <name type="scientific">Polypedilum vanderplanki</name>
    <name type="common">Sleeping chironomid midge</name>
    <dbReference type="NCBI Taxonomy" id="319348"/>
    <lineage>
        <taxon>Eukaryota</taxon>
        <taxon>Metazoa</taxon>
        <taxon>Ecdysozoa</taxon>
        <taxon>Arthropoda</taxon>
        <taxon>Hexapoda</taxon>
        <taxon>Insecta</taxon>
        <taxon>Pterygota</taxon>
        <taxon>Neoptera</taxon>
        <taxon>Endopterygota</taxon>
        <taxon>Diptera</taxon>
        <taxon>Nematocera</taxon>
        <taxon>Chironomoidea</taxon>
        <taxon>Chironomidae</taxon>
        <taxon>Chironominae</taxon>
        <taxon>Polypedilum</taxon>
        <taxon>Polypedilum</taxon>
    </lineage>
</organism>
<evidence type="ECO:0000313" key="2">
    <source>
        <dbReference type="EMBL" id="KAG5679440.1"/>
    </source>
</evidence>
<dbReference type="InterPro" id="IPR043502">
    <property type="entry name" value="DNA/RNA_pol_sf"/>
</dbReference>
<dbReference type="SUPFAM" id="SSF56219">
    <property type="entry name" value="DNase I-like"/>
    <property type="match status" value="1"/>
</dbReference>
<feature type="domain" description="Reverse transcriptase" evidence="1">
    <location>
        <begin position="228"/>
        <end position="477"/>
    </location>
</feature>
<dbReference type="InterPro" id="IPR005135">
    <property type="entry name" value="Endo/exonuclease/phosphatase"/>
</dbReference>
<dbReference type="PANTHER" id="PTHR36688">
    <property type="entry name" value="ENDO/EXONUCLEASE/PHOSPHATASE DOMAIN-CONTAINING PROTEIN"/>
    <property type="match status" value="1"/>
</dbReference>
<dbReference type="InterPro" id="IPR000477">
    <property type="entry name" value="RT_dom"/>
</dbReference>
<dbReference type="Pfam" id="PF14529">
    <property type="entry name" value="Exo_endo_phos_2"/>
    <property type="match status" value="1"/>
</dbReference>
<gene>
    <name evidence="2" type="ORF">PVAND_009007</name>
</gene>
<dbReference type="PROSITE" id="PS50878">
    <property type="entry name" value="RT_POL"/>
    <property type="match status" value="1"/>
</dbReference>
<dbReference type="SUPFAM" id="SSF56672">
    <property type="entry name" value="DNA/RNA polymerases"/>
    <property type="match status" value="1"/>
</dbReference>
<dbReference type="InterPro" id="IPR052560">
    <property type="entry name" value="RdDP_mobile_element"/>
</dbReference>
<reference evidence="2" key="1">
    <citation type="submission" date="2021-03" db="EMBL/GenBank/DDBJ databases">
        <title>Chromosome level genome of the anhydrobiotic midge Polypedilum vanderplanki.</title>
        <authorList>
            <person name="Yoshida Y."/>
            <person name="Kikawada T."/>
            <person name="Gusev O."/>
        </authorList>
    </citation>
    <scope>NUCLEOTIDE SEQUENCE</scope>
    <source>
        <strain evidence="2">NIAS01</strain>
        <tissue evidence="2">Whole body or cell culture</tissue>
    </source>
</reference>
<keyword evidence="3" id="KW-1185">Reference proteome</keyword>
<evidence type="ECO:0000259" key="1">
    <source>
        <dbReference type="PROSITE" id="PS50878"/>
    </source>
</evidence>
<dbReference type="EMBL" id="JADBJN010000002">
    <property type="protein sequence ID" value="KAG5679440.1"/>
    <property type="molecule type" value="Genomic_DNA"/>
</dbReference>
<sequence length="627" mass="72341">MYSFGDLLLASATRADCFQFFTKLSEIPGPHLVAGDFNAKNNAWNNSKTDLKGTDIFNIFSKKNFIFHAPDSVTHIPYRENPSCIDFAISRNIPQITNLRVINDLSSDHLPIVFSIFDPLISSNTSNNYNFAKTNWRKLSNFINCNSSIISHSFITSKDIDTCINDIELMINEAMRRFVPRKSNIVTNYTYSPQIQLLIKTRNFFRNKFRRTGLAHFRSSFYQLNRIIHRLVRQHKLEIFNDKLALLNRKDNSIFKLTKALKRKKLEVPPLLNSSKNLVYSDEDKANLFADTFKNSHAIPSKNDLTVKSSIELIMQSNLPSFNVITEDQIIESLSFLNTRKRQVSSSKFKAYVSKPYHVSAGVPQGSLLAPHLFNLFINDIPIPKNAKLSLFADDTALAVEVNWKNLKLAKKQVLSSLDLLVKFFDKWNIKINESKTKFIMFSKSRVMLNRTEIDQINFGNSISKWEKSVKYLGINLDQKLLFKDHINKSLFIAKSIAFSTLYCFFKKNNVVKEHEKIHLYKAVIRPILTYGCQVFNNCAKSHFNKLQIFQNKLLRLCLNINWDDFINNEKLHELANIPTIREYVNKLTSRFYDDCHSHDNTLILNLGNYDHSLIAGGLKHNLPLAV</sequence>
<name>A0A9J6CC54_POLVA</name>
<accession>A0A9J6CC54</accession>
<dbReference type="Pfam" id="PF00078">
    <property type="entry name" value="RVT_1"/>
    <property type="match status" value="1"/>
</dbReference>
<evidence type="ECO:0000313" key="3">
    <source>
        <dbReference type="Proteomes" id="UP001107558"/>
    </source>
</evidence>
<comment type="caution">
    <text evidence="2">The sequence shown here is derived from an EMBL/GenBank/DDBJ whole genome shotgun (WGS) entry which is preliminary data.</text>
</comment>
<protein>
    <recommendedName>
        <fullName evidence="1">Reverse transcriptase domain-containing protein</fullName>
    </recommendedName>
</protein>
<dbReference type="InterPro" id="IPR036691">
    <property type="entry name" value="Endo/exonu/phosph_ase_sf"/>
</dbReference>
<dbReference type="PANTHER" id="PTHR36688:SF1">
    <property type="entry name" value="ENDONUCLEASE_EXONUCLEASE_PHOSPHATASE DOMAIN-CONTAINING PROTEIN"/>
    <property type="match status" value="1"/>
</dbReference>
<dbReference type="OrthoDB" id="7744747at2759"/>
<dbReference type="Proteomes" id="UP001107558">
    <property type="component" value="Chromosome 2"/>
</dbReference>
<dbReference type="AlphaFoldDB" id="A0A9J6CC54"/>
<dbReference type="GO" id="GO:0003824">
    <property type="term" value="F:catalytic activity"/>
    <property type="evidence" value="ECO:0007669"/>
    <property type="project" value="InterPro"/>
</dbReference>
<proteinExistence type="predicted"/>